<evidence type="ECO:0000256" key="5">
    <source>
        <dbReference type="ARBA" id="ARBA00022692"/>
    </source>
</evidence>
<sequence>MKMLIMSFTLATFISTMLILISSILSKKLAFNREKPSPFECGFDPKNTSRMPFSIRFFLIAIIFLIFDIEISILLPLGLAPSSTPSLTWMMIGGSFLLLVTLGLYYEWKESTLEWIS</sequence>
<keyword evidence="9" id="KW-0249">Electron transport</keyword>
<dbReference type="GO" id="GO:0008137">
    <property type="term" value="F:NADH dehydrogenase (ubiquinone) activity"/>
    <property type="evidence" value="ECO:0007669"/>
    <property type="project" value="UniProtKB-UniRule"/>
</dbReference>
<dbReference type="PANTHER" id="PTHR11058">
    <property type="entry name" value="NADH-UBIQUINONE OXIDOREDUCTASE CHAIN 3"/>
    <property type="match status" value="1"/>
</dbReference>
<dbReference type="InterPro" id="IPR038430">
    <property type="entry name" value="NDAH_ubi_oxred_su3_sf"/>
</dbReference>
<comment type="catalytic activity">
    <reaction evidence="8 9">
        <text>a ubiquinone + NADH + 5 H(+)(in) = a ubiquinol + NAD(+) + 4 H(+)(out)</text>
        <dbReference type="Rhea" id="RHEA:29091"/>
        <dbReference type="Rhea" id="RHEA-COMP:9565"/>
        <dbReference type="Rhea" id="RHEA-COMP:9566"/>
        <dbReference type="ChEBI" id="CHEBI:15378"/>
        <dbReference type="ChEBI" id="CHEBI:16389"/>
        <dbReference type="ChEBI" id="CHEBI:17976"/>
        <dbReference type="ChEBI" id="CHEBI:57540"/>
        <dbReference type="ChEBI" id="CHEBI:57945"/>
        <dbReference type="EC" id="7.1.1.2"/>
    </reaction>
</comment>
<dbReference type="AlphaFoldDB" id="A0A649YDQ0"/>
<evidence type="ECO:0000256" key="8">
    <source>
        <dbReference type="ARBA" id="ARBA00049551"/>
    </source>
</evidence>
<dbReference type="GO" id="GO:0030964">
    <property type="term" value="C:NADH dehydrogenase complex"/>
    <property type="evidence" value="ECO:0007669"/>
    <property type="project" value="TreeGrafter"/>
</dbReference>
<reference evidence="10" key="1">
    <citation type="journal article" date="2019" name="Mitochondrial DNA Part B Resour">
        <title>Complete mitochondrial genome of the hydrothermal vent stalked barnacle Vulcanolepas fijiensis (Cirripedia, Scalpelliforms, Eolepadidae).</title>
        <authorList>
            <person name="Lee W.-K."/>
            <person name="Mi Kang H."/>
            <person name="Chan B.K.K."/>
            <person name="Ju S.-J."/>
            <person name="Kim S.-J."/>
        </authorList>
    </citation>
    <scope>NUCLEOTIDE SEQUENCE</scope>
</reference>
<dbReference type="EC" id="7.1.1.2" evidence="9"/>
<evidence type="ECO:0000256" key="2">
    <source>
        <dbReference type="ARBA" id="ARBA00008472"/>
    </source>
</evidence>
<dbReference type="Pfam" id="PF00507">
    <property type="entry name" value="Oxidored_q4"/>
    <property type="match status" value="1"/>
</dbReference>
<evidence type="ECO:0000256" key="6">
    <source>
        <dbReference type="ARBA" id="ARBA00022989"/>
    </source>
</evidence>
<dbReference type="InterPro" id="IPR000440">
    <property type="entry name" value="NADH_UbQ/plastoQ_OxRdtase_su3"/>
</dbReference>
<keyword evidence="9" id="KW-0520">NAD</keyword>
<keyword evidence="9" id="KW-1278">Translocase</keyword>
<comment type="similarity">
    <text evidence="2 9">Belongs to the complex I subunit 3 family.</text>
</comment>
<comment type="subcellular location">
    <subcellularLocation>
        <location evidence="1">Membrane</location>
    </subcellularLocation>
    <subcellularLocation>
        <location evidence="9">Mitochondrion membrane</location>
        <topology evidence="9">Multi-pass membrane protein</topology>
    </subcellularLocation>
</comment>
<keyword evidence="6 9" id="KW-1133">Transmembrane helix</keyword>
<comment type="function">
    <text evidence="9">Core subunit of the mitochondrial membrane respiratory chain NADH dehydrogenase (Complex I) which catalyzes electron transfer from NADH through the respiratory chain, using ubiquinone as an electron acceptor. Essential for the catalytic activity of complex I.</text>
</comment>
<evidence type="ECO:0000256" key="7">
    <source>
        <dbReference type="ARBA" id="ARBA00023136"/>
    </source>
</evidence>
<evidence type="ECO:0000256" key="9">
    <source>
        <dbReference type="RuleBase" id="RU003640"/>
    </source>
</evidence>
<proteinExistence type="inferred from homology"/>
<keyword evidence="9 10" id="KW-0496">Mitochondrion</keyword>
<dbReference type="GeneID" id="42896295"/>
<organism evidence="10">
    <name type="scientific">Vulcanolepas fijiensis</name>
    <dbReference type="NCBI Taxonomy" id="2511776"/>
    <lineage>
        <taxon>Eukaryota</taxon>
        <taxon>Metazoa</taxon>
        <taxon>Ecdysozoa</taxon>
        <taxon>Arthropoda</taxon>
        <taxon>Crustacea</taxon>
        <taxon>Multicrustacea</taxon>
        <taxon>Cirripedia</taxon>
        <taxon>Thoracica</taxon>
        <taxon>Thoracicalcarea</taxon>
        <taxon>Scalpellomorpha</taxon>
        <taxon>Neolepadoidea</taxon>
        <taxon>Neolepadidae</taxon>
        <taxon>Vulcanolepas</taxon>
    </lineage>
</organism>
<dbReference type="Gene3D" id="1.20.58.1610">
    <property type="entry name" value="NADH:ubiquinone/plastoquinone oxidoreductase, chain 3"/>
    <property type="match status" value="1"/>
</dbReference>
<evidence type="ECO:0000313" key="10">
    <source>
        <dbReference type="EMBL" id="QGL53226.1"/>
    </source>
</evidence>
<protein>
    <recommendedName>
        <fullName evidence="3 9">NADH-ubiquinone oxidoreductase chain 3</fullName>
        <ecNumber evidence="9">7.1.1.2</ecNumber>
    </recommendedName>
</protein>
<gene>
    <name evidence="10" type="primary">ND3</name>
</gene>
<keyword evidence="9" id="KW-0830">Ubiquinone</keyword>
<dbReference type="GO" id="GO:0031966">
    <property type="term" value="C:mitochondrial membrane"/>
    <property type="evidence" value="ECO:0007669"/>
    <property type="project" value="UniProtKB-SubCell"/>
</dbReference>
<feature type="transmembrane region" description="Helical" evidence="9">
    <location>
        <begin position="53"/>
        <end position="75"/>
    </location>
</feature>
<dbReference type="EMBL" id="MN061491">
    <property type="protein sequence ID" value="QGL53226.1"/>
    <property type="molecule type" value="Genomic_DNA"/>
</dbReference>
<keyword evidence="7 9" id="KW-0472">Membrane</keyword>
<name>A0A649YDQ0_9CRUS</name>
<dbReference type="RefSeq" id="YP_009716214.1">
    <property type="nucleotide sequence ID" value="NC_045306.1"/>
</dbReference>
<keyword evidence="4 9" id="KW-0813">Transport</keyword>
<evidence type="ECO:0000256" key="3">
    <source>
        <dbReference type="ARBA" id="ARBA00021007"/>
    </source>
</evidence>
<geneLocation type="mitochondrion" evidence="10"/>
<feature type="transmembrane region" description="Helical" evidence="9">
    <location>
        <begin position="87"/>
        <end position="106"/>
    </location>
</feature>
<evidence type="ECO:0000256" key="4">
    <source>
        <dbReference type="ARBA" id="ARBA00022448"/>
    </source>
</evidence>
<accession>A0A649YDQ0</accession>
<dbReference type="CTD" id="4537"/>
<keyword evidence="5 9" id="KW-0812">Transmembrane</keyword>
<dbReference type="PANTHER" id="PTHR11058:SF9">
    <property type="entry name" value="NADH-UBIQUINONE OXIDOREDUCTASE CHAIN 3"/>
    <property type="match status" value="1"/>
</dbReference>
<evidence type="ECO:0000256" key="1">
    <source>
        <dbReference type="ARBA" id="ARBA00004370"/>
    </source>
</evidence>
<keyword evidence="9" id="KW-0679">Respiratory chain</keyword>